<dbReference type="InParanoid" id="C3ZE80"/>
<dbReference type="EMBL" id="GG666612">
    <property type="protein sequence ID" value="EEN49036.1"/>
    <property type="molecule type" value="Genomic_DNA"/>
</dbReference>
<gene>
    <name evidence="2" type="ORF">BRAFLDRAFT_74344</name>
</gene>
<name>C3ZE80_BRAFL</name>
<feature type="region of interest" description="Disordered" evidence="1">
    <location>
        <begin position="112"/>
        <end position="137"/>
    </location>
</feature>
<protein>
    <submittedName>
        <fullName evidence="2">Uncharacterized protein</fullName>
    </submittedName>
</protein>
<evidence type="ECO:0000256" key="1">
    <source>
        <dbReference type="SAM" id="MobiDB-lite"/>
    </source>
</evidence>
<evidence type="ECO:0000313" key="2">
    <source>
        <dbReference type="EMBL" id="EEN49036.1"/>
    </source>
</evidence>
<dbReference type="AlphaFoldDB" id="C3ZE80"/>
<feature type="compositionally biased region" description="Basic and acidic residues" evidence="1">
    <location>
        <begin position="19"/>
        <end position="51"/>
    </location>
</feature>
<organism>
    <name type="scientific">Branchiostoma floridae</name>
    <name type="common">Florida lancelet</name>
    <name type="synonym">Amphioxus</name>
    <dbReference type="NCBI Taxonomy" id="7739"/>
    <lineage>
        <taxon>Eukaryota</taxon>
        <taxon>Metazoa</taxon>
        <taxon>Chordata</taxon>
        <taxon>Cephalochordata</taxon>
        <taxon>Leptocardii</taxon>
        <taxon>Amphioxiformes</taxon>
        <taxon>Branchiostomatidae</taxon>
        <taxon>Branchiostoma</taxon>
    </lineage>
</organism>
<accession>C3ZE80</accession>
<reference evidence="2" key="1">
    <citation type="journal article" date="2008" name="Nature">
        <title>The amphioxus genome and the evolution of the chordate karyotype.</title>
        <authorList>
            <consortium name="US DOE Joint Genome Institute (JGI-PGF)"/>
            <person name="Putnam N.H."/>
            <person name="Butts T."/>
            <person name="Ferrier D.E.K."/>
            <person name="Furlong R.F."/>
            <person name="Hellsten U."/>
            <person name="Kawashima T."/>
            <person name="Robinson-Rechavi M."/>
            <person name="Shoguchi E."/>
            <person name="Terry A."/>
            <person name="Yu J.-K."/>
            <person name="Benito-Gutierrez E.L."/>
            <person name="Dubchak I."/>
            <person name="Garcia-Fernandez J."/>
            <person name="Gibson-Brown J.J."/>
            <person name="Grigoriev I.V."/>
            <person name="Horton A.C."/>
            <person name="de Jong P.J."/>
            <person name="Jurka J."/>
            <person name="Kapitonov V.V."/>
            <person name="Kohara Y."/>
            <person name="Kuroki Y."/>
            <person name="Lindquist E."/>
            <person name="Lucas S."/>
            <person name="Osoegawa K."/>
            <person name="Pennacchio L.A."/>
            <person name="Salamov A.A."/>
            <person name="Satou Y."/>
            <person name="Sauka-Spengler T."/>
            <person name="Schmutz J."/>
            <person name="Shin-I T."/>
            <person name="Toyoda A."/>
            <person name="Bronner-Fraser M."/>
            <person name="Fujiyama A."/>
            <person name="Holland L.Z."/>
            <person name="Holland P.W.H."/>
            <person name="Satoh N."/>
            <person name="Rokhsar D.S."/>
        </authorList>
    </citation>
    <scope>NUCLEOTIDE SEQUENCE [LARGE SCALE GENOMIC DNA]</scope>
    <source>
        <strain evidence="2">S238N-H82</strain>
        <tissue evidence="2">Testes</tissue>
    </source>
</reference>
<feature type="region of interest" description="Disordered" evidence="1">
    <location>
        <begin position="1"/>
        <end position="55"/>
    </location>
</feature>
<sequence length="299" mass="33165">MICGKVSGIRPTFRGSTESAKRNEKERKGTKRNEKERKGSKTIEKERKGTKYEANSNKIDGNIRKRFSATTKTEDCFVALVTKQLSEENGEIVDMTIYFLEHGVKVNNTGGAVQGGEEEGAVGGAVGGASEEEQRNGPTLVLPQKWRKSFQRSLENNIHLCHGHLRPALEALRTGCNSYTDGDGKICKFNRSGGDRQLVQGLKIFQSKFSFRLEGKNPHGKSCLCKVHLNGDGSDCYLVYVDQTYKQMGRVFLLVGVFTHSECGIKTGARKKEHGTQRGGNRNIPDATLDMEAAERYLQ</sequence>
<proteinExistence type="predicted"/>